<dbReference type="SUPFAM" id="SSF103039">
    <property type="entry name" value="CheC-like"/>
    <property type="match status" value="1"/>
</dbReference>
<dbReference type="Gene3D" id="3.40.1550.10">
    <property type="entry name" value="CheC-like"/>
    <property type="match status" value="1"/>
</dbReference>
<dbReference type="EMBL" id="FR695874">
    <property type="protein sequence ID" value="CBX30128.1"/>
    <property type="molecule type" value="Genomic_DNA"/>
</dbReference>
<evidence type="ECO:0000256" key="3">
    <source>
        <dbReference type="ARBA" id="ARBA00011049"/>
    </source>
</evidence>
<keyword evidence="5" id="KW-1003">Cell membrane</keyword>
<proteinExistence type="inferred from homology"/>
<keyword evidence="10" id="KW-0975">Bacterial flagellum</keyword>
<dbReference type="GO" id="GO:0071978">
    <property type="term" value="P:bacterial-type flagellum-dependent swarming motility"/>
    <property type="evidence" value="ECO:0007669"/>
    <property type="project" value="TreeGrafter"/>
</dbReference>
<dbReference type="NCBIfam" id="TIGR01397">
    <property type="entry name" value="fliM_switch"/>
    <property type="match status" value="1"/>
</dbReference>
<evidence type="ECO:0000256" key="8">
    <source>
        <dbReference type="ARBA" id="ARBA00022779"/>
    </source>
</evidence>
<dbReference type="GO" id="GO:0050918">
    <property type="term" value="P:positive chemotaxis"/>
    <property type="evidence" value="ECO:0007669"/>
    <property type="project" value="TreeGrafter"/>
</dbReference>
<comment type="subcellular location">
    <subcellularLocation>
        <location evidence="1">Bacterial flagellum basal body</location>
    </subcellularLocation>
    <subcellularLocation>
        <location evidence="2">Cell inner membrane</location>
        <topology evidence="2">Peripheral membrane protein</topology>
    </subcellularLocation>
</comment>
<dbReference type="GO" id="GO:0009425">
    <property type="term" value="C:bacterial-type flagellum basal body"/>
    <property type="evidence" value="ECO:0007669"/>
    <property type="project" value="UniProtKB-SubCell"/>
</dbReference>
<dbReference type="Pfam" id="PF02154">
    <property type="entry name" value="FliM"/>
    <property type="match status" value="1"/>
</dbReference>
<evidence type="ECO:0000256" key="12">
    <source>
        <dbReference type="NCBIfam" id="TIGR01397"/>
    </source>
</evidence>
<feature type="domain" description="Flagellar motor switch protein FliN-like C-terminal" evidence="13">
    <location>
        <begin position="252"/>
        <end position="322"/>
    </location>
</feature>
<evidence type="ECO:0000313" key="14">
    <source>
        <dbReference type="EMBL" id="CBX30128.1"/>
    </source>
</evidence>
<name>E1YHK9_9BACT</name>
<evidence type="ECO:0000256" key="5">
    <source>
        <dbReference type="ARBA" id="ARBA00022475"/>
    </source>
</evidence>
<dbReference type="CDD" id="cd17908">
    <property type="entry name" value="FliM"/>
    <property type="match status" value="1"/>
</dbReference>
<keyword evidence="7" id="KW-0997">Cell inner membrane</keyword>
<dbReference type="GO" id="GO:0005886">
    <property type="term" value="C:plasma membrane"/>
    <property type="evidence" value="ECO:0007669"/>
    <property type="project" value="UniProtKB-SubCell"/>
</dbReference>
<evidence type="ECO:0000256" key="11">
    <source>
        <dbReference type="ARBA" id="ARBA00025044"/>
    </source>
</evidence>
<dbReference type="SUPFAM" id="SSF101801">
    <property type="entry name" value="Surface presentation of antigens (SPOA)"/>
    <property type="match status" value="1"/>
</dbReference>
<dbReference type="InterPro" id="IPR028976">
    <property type="entry name" value="CheC-like_sf"/>
</dbReference>
<sequence>MANILSQEEVDSLLGGIDEGSVETESDVPEIDGAIGLYDFGKKSSPGHLSLPGLGMINERFINFLNESLPGTIGLSTDVSVDEIDSIKFGDFCRSLPVPTSLNIFKMEPLKGFALLVFEGWLVFAFVDAMFGGKGVSHVKLEGRGFTAIEQKIVSRIVDIVLVDLQKAWAEIKDLKMVYTRSEMDPQFAGIAKPTDMIIATKFALNIGNFTGGMTICLPYDVIEPIGEKLKENYRSEKFEADPVWKQHIKKKIQELDINLKCTLGRIKITGREFLEMKVDDVLLTGQKVDDPIVVSVGDLNKFKGHVGSMNNKKAIRIADKI</sequence>
<protein>
    <recommendedName>
        <fullName evidence="4 12">Flagellar motor switch protein FliM</fullName>
    </recommendedName>
</protein>
<dbReference type="AlphaFoldDB" id="E1YHK9"/>
<keyword evidence="8" id="KW-0283">Flagellar rotation</keyword>
<dbReference type="PANTHER" id="PTHR30034">
    <property type="entry name" value="FLAGELLAR MOTOR SWITCH PROTEIN FLIM"/>
    <property type="match status" value="1"/>
</dbReference>
<comment type="function">
    <text evidence="11">FliM is one of three proteins (FliG, FliN, FliM) that forms the rotor-mounted switch complex (C ring), located at the base of the basal body. This complex interacts with the CheY and CheZ chemotaxis proteins, in addition to contacting components of the motor that determine the direction of flagellar rotation.</text>
</comment>
<comment type="similarity">
    <text evidence="3">Belongs to the FliM family.</text>
</comment>
<dbReference type="GO" id="GO:0003774">
    <property type="term" value="F:cytoskeletal motor activity"/>
    <property type="evidence" value="ECO:0007669"/>
    <property type="project" value="InterPro"/>
</dbReference>
<organism evidence="14">
    <name type="scientific">uncultured Desulfobacterium sp</name>
    <dbReference type="NCBI Taxonomy" id="201089"/>
    <lineage>
        <taxon>Bacteria</taxon>
        <taxon>Pseudomonadati</taxon>
        <taxon>Thermodesulfobacteriota</taxon>
        <taxon>Desulfobacteria</taxon>
        <taxon>Desulfobacterales</taxon>
        <taxon>Desulfobacteriaceae</taxon>
        <taxon>Desulfobacterium</taxon>
        <taxon>environmental samples</taxon>
    </lineage>
</organism>
<dbReference type="InterPro" id="IPR001689">
    <property type="entry name" value="Flag_FliM"/>
</dbReference>
<dbReference type="Gene3D" id="2.30.330.10">
    <property type="entry name" value="SpoA-like"/>
    <property type="match status" value="1"/>
</dbReference>
<evidence type="ECO:0000256" key="10">
    <source>
        <dbReference type="ARBA" id="ARBA00023143"/>
    </source>
</evidence>
<dbReference type="InterPro" id="IPR001543">
    <property type="entry name" value="FliN-like_C"/>
</dbReference>
<keyword evidence="6" id="KW-0145">Chemotaxis</keyword>
<evidence type="ECO:0000256" key="2">
    <source>
        <dbReference type="ARBA" id="ARBA00004417"/>
    </source>
</evidence>
<evidence type="ECO:0000256" key="6">
    <source>
        <dbReference type="ARBA" id="ARBA00022500"/>
    </source>
</evidence>
<evidence type="ECO:0000259" key="13">
    <source>
        <dbReference type="Pfam" id="PF01052"/>
    </source>
</evidence>
<dbReference type="PANTHER" id="PTHR30034:SF3">
    <property type="entry name" value="FLAGELLAR MOTOR SWITCH PROTEIN FLIM"/>
    <property type="match status" value="1"/>
</dbReference>
<evidence type="ECO:0000256" key="9">
    <source>
        <dbReference type="ARBA" id="ARBA00023136"/>
    </source>
</evidence>
<reference evidence="14" key="1">
    <citation type="journal article" date="2011" name="Environ. Microbiol.">
        <title>Genomic insights into the metabolic potential of the polycyclic aromatic hydrocarbon degrading sulfate-reducing Deltaproteobacterium N47.</title>
        <authorList>
            <person name="Bergmann F."/>
            <person name="Selesi D."/>
            <person name="Weinmaier T."/>
            <person name="Tischler P."/>
            <person name="Rattei T."/>
            <person name="Meckenstock R.U."/>
        </authorList>
    </citation>
    <scope>NUCLEOTIDE SEQUENCE</scope>
</reference>
<dbReference type="PIRSF" id="PIRSF002888">
    <property type="entry name" value="FliM"/>
    <property type="match status" value="1"/>
</dbReference>
<accession>E1YHK9</accession>
<evidence type="ECO:0000256" key="1">
    <source>
        <dbReference type="ARBA" id="ARBA00004117"/>
    </source>
</evidence>
<evidence type="ECO:0000256" key="4">
    <source>
        <dbReference type="ARBA" id="ARBA00021898"/>
    </source>
</evidence>
<evidence type="ECO:0000256" key="7">
    <source>
        <dbReference type="ARBA" id="ARBA00022519"/>
    </source>
</evidence>
<keyword evidence="9" id="KW-0472">Membrane</keyword>
<gene>
    <name evidence="14" type="ORF">N47_D29370</name>
</gene>
<dbReference type="InterPro" id="IPR036429">
    <property type="entry name" value="SpoA-like_sf"/>
</dbReference>
<dbReference type="PRINTS" id="PR00955">
    <property type="entry name" value="FLGMOTORFLIM"/>
</dbReference>
<dbReference type="Pfam" id="PF01052">
    <property type="entry name" value="FliMN_C"/>
    <property type="match status" value="1"/>
</dbReference>